<reference evidence="3" key="1">
    <citation type="journal article" date="2012" name="Proc. Natl. Acad. Sci. U.S.A.">
        <title>Genome sequence of the button mushroom Agaricus bisporus reveals mechanisms governing adaptation to a humic-rich ecological niche.</title>
        <authorList>
            <person name="Morin E."/>
            <person name="Kohler A."/>
            <person name="Baker A.R."/>
            <person name="Foulongne-Oriol M."/>
            <person name="Lombard V."/>
            <person name="Nagy L.G."/>
            <person name="Ohm R.A."/>
            <person name="Patyshakuliyeva A."/>
            <person name="Brun A."/>
            <person name="Aerts A.L."/>
            <person name="Bailey A.M."/>
            <person name="Billette C."/>
            <person name="Coutinho P.M."/>
            <person name="Deakin G."/>
            <person name="Doddapaneni H."/>
            <person name="Floudas D."/>
            <person name="Grimwood J."/>
            <person name="Hilden K."/>
            <person name="Kuees U."/>
            <person name="LaButti K.M."/>
            <person name="Lapidus A."/>
            <person name="Lindquist E.A."/>
            <person name="Lucas S.M."/>
            <person name="Murat C."/>
            <person name="Riley R.W."/>
            <person name="Salamov A.A."/>
            <person name="Schmutz J."/>
            <person name="Subramanian V."/>
            <person name="Woesten H.A.B."/>
            <person name="Xu J."/>
            <person name="Eastwood D.C."/>
            <person name="Foster G.D."/>
            <person name="Sonnenberg A.S."/>
            <person name="Cullen D."/>
            <person name="de Vries R.P."/>
            <person name="Lundell T."/>
            <person name="Hibbett D.S."/>
            <person name="Henrissat B."/>
            <person name="Burton K.S."/>
            <person name="Kerrigan R.W."/>
            <person name="Challen M.P."/>
            <person name="Grigoriev I.V."/>
            <person name="Martin F."/>
        </authorList>
    </citation>
    <scope>NUCLEOTIDE SEQUENCE [LARGE SCALE GENOMIC DNA]</scope>
    <source>
        <strain evidence="3">JB137-S8 / ATCC MYA-4627 / FGSC 10392</strain>
    </source>
</reference>
<feature type="compositionally biased region" description="Basic and acidic residues" evidence="1">
    <location>
        <begin position="181"/>
        <end position="193"/>
    </location>
</feature>
<feature type="region of interest" description="Disordered" evidence="1">
    <location>
        <begin position="167"/>
        <end position="206"/>
    </location>
</feature>
<keyword evidence="3" id="KW-1185">Reference proteome</keyword>
<protein>
    <submittedName>
        <fullName evidence="2">Uncharacterized protein</fullName>
    </submittedName>
</protein>
<name>K5WTF5_AGABU</name>
<feature type="non-terminal residue" evidence="2">
    <location>
        <position position="1"/>
    </location>
</feature>
<feature type="compositionally biased region" description="Polar residues" evidence="1">
    <location>
        <begin position="195"/>
        <end position="206"/>
    </location>
</feature>
<evidence type="ECO:0000313" key="3">
    <source>
        <dbReference type="Proteomes" id="UP000008493"/>
    </source>
</evidence>
<dbReference type="GeneID" id="18832798"/>
<dbReference type="RefSeq" id="XP_007335513.1">
    <property type="nucleotide sequence ID" value="XM_007335451.1"/>
</dbReference>
<dbReference type="KEGG" id="abp:AGABI1DRAFT96044"/>
<dbReference type="HOGENOM" id="CLU_1334654_0_0_1"/>
<evidence type="ECO:0000313" key="2">
    <source>
        <dbReference type="EMBL" id="EKM73847.1"/>
    </source>
</evidence>
<dbReference type="Proteomes" id="UP000008493">
    <property type="component" value="Unassembled WGS sequence"/>
</dbReference>
<dbReference type="InParanoid" id="K5WTF5"/>
<accession>K5WTF5</accession>
<proteinExistence type="predicted"/>
<sequence>KIEGVTIHQTVLIHIGLVERDKENHRFAGNGSNIKVYRRGKAGFGNGNNNALTGLGTGREGSRKREDKKINGVTSYVKNFLMCSGSQREVLDIRVESPVRAMSPASDESGRGGRRITMSAITSRVEPIRKSRRRFEVYMAPTCSRLLQWHNRGYYACNYNMAHDNPSAIPPPPLSSSASVPHERQRKTSERQRKPTSGSVNGPSAA</sequence>
<dbReference type="EMBL" id="JH971953">
    <property type="protein sequence ID" value="EKM73847.1"/>
    <property type="molecule type" value="Genomic_DNA"/>
</dbReference>
<gene>
    <name evidence="2" type="ORF">AGABI1DRAFT_96044</name>
</gene>
<organism evidence="2 3">
    <name type="scientific">Agaricus bisporus var. burnettii (strain JB137-S8 / ATCC MYA-4627 / FGSC 10392)</name>
    <name type="common">White button mushroom</name>
    <dbReference type="NCBI Taxonomy" id="597362"/>
    <lineage>
        <taxon>Eukaryota</taxon>
        <taxon>Fungi</taxon>
        <taxon>Dikarya</taxon>
        <taxon>Basidiomycota</taxon>
        <taxon>Agaricomycotina</taxon>
        <taxon>Agaricomycetes</taxon>
        <taxon>Agaricomycetidae</taxon>
        <taxon>Agaricales</taxon>
        <taxon>Agaricineae</taxon>
        <taxon>Agaricaceae</taxon>
        <taxon>Agaricus</taxon>
    </lineage>
</organism>
<evidence type="ECO:0000256" key="1">
    <source>
        <dbReference type="SAM" id="MobiDB-lite"/>
    </source>
</evidence>
<dbReference type="AlphaFoldDB" id="K5WTF5"/>